<protein>
    <submittedName>
        <fullName evidence="2">Multidrug transporter</fullName>
    </submittedName>
</protein>
<feature type="transmembrane region" description="Helical" evidence="1">
    <location>
        <begin position="184"/>
        <end position="205"/>
    </location>
</feature>
<reference evidence="2 3" key="1">
    <citation type="submission" date="2016-08" db="EMBL/GenBank/DDBJ databases">
        <authorList>
            <person name="Seilhamer J.J."/>
        </authorList>
    </citation>
    <scope>NUCLEOTIDE SEQUENCE [LARGE SCALE GENOMIC DNA]</scope>
    <source>
        <strain evidence="2 3">KCTC 42603</strain>
    </source>
</reference>
<dbReference type="SUPFAM" id="SSF103481">
    <property type="entry name" value="Multidrug resistance efflux transporter EmrE"/>
    <property type="match status" value="2"/>
</dbReference>
<dbReference type="STRING" id="1656094.BFC18_01355"/>
<dbReference type="RefSeq" id="WP_070127766.1">
    <property type="nucleotide sequence ID" value="NZ_MDHN01000045.1"/>
</dbReference>
<name>A0A1E7Z5C0_9ALTE</name>
<evidence type="ECO:0000256" key="1">
    <source>
        <dbReference type="SAM" id="Phobius"/>
    </source>
</evidence>
<comment type="caution">
    <text evidence="2">The sequence shown here is derived from an EMBL/GenBank/DDBJ whole genome shotgun (WGS) entry which is preliminary data.</text>
</comment>
<sequence length="291" mass="31248">MTWIFLTLGAVLFQTFRNAFQSKLGAKVNTSGVTLARFLFAPPIALVYLLGLYQFYSVSVPSFSMKFIGFVCISAVMQIVATFLMVTLFKQKNFAVGAGLAKSEALVAAVLGTLFFGSQLSLLGWVGIVVGAVAVFVLSGATRKGELSIKTALIGLACGGSFALTSLYVREAAQLLDVPFPVSAAWVLLWVLCVQTALLAGYIAVKEPEVFGQLRRQLPLTLAASTTSCFGSMCWFSAMSIQYVAYVKTLGQVEVLTTMLISAWMLKTPVKRNEIAGLLLISAAAICVMWT</sequence>
<dbReference type="AlphaFoldDB" id="A0A1E7Z5C0"/>
<dbReference type="EMBL" id="MDHN01000045">
    <property type="protein sequence ID" value="OFC68725.1"/>
    <property type="molecule type" value="Genomic_DNA"/>
</dbReference>
<feature type="transmembrane region" description="Helical" evidence="1">
    <location>
        <begin position="67"/>
        <end position="86"/>
    </location>
</feature>
<dbReference type="OrthoDB" id="6707471at2"/>
<gene>
    <name evidence="2" type="ORF">BFC18_01355</name>
</gene>
<accession>A0A1E7Z5C0</accession>
<feature type="transmembrane region" description="Helical" evidence="1">
    <location>
        <begin position="106"/>
        <end position="139"/>
    </location>
</feature>
<feature type="transmembrane region" description="Helical" evidence="1">
    <location>
        <begin position="35"/>
        <end position="55"/>
    </location>
</feature>
<organism evidence="2 3">
    <name type="scientific">Alteromonas confluentis</name>
    <dbReference type="NCBI Taxonomy" id="1656094"/>
    <lineage>
        <taxon>Bacteria</taxon>
        <taxon>Pseudomonadati</taxon>
        <taxon>Pseudomonadota</taxon>
        <taxon>Gammaproteobacteria</taxon>
        <taxon>Alteromonadales</taxon>
        <taxon>Alteromonadaceae</taxon>
        <taxon>Alteromonas/Salinimonas group</taxon>
        <taxon>Alteromonas</taxon>
    </lineage>
</organism>
<dbReference type="Proteomes" id="UP000175691">
    <property type="component" value="Unassembled WGS sequence"/>
</dbReference>
<dbReference type="InterPro" id="IPR037185">
    <property type="entry name" value="EmrE-like"/>
</dbReference>
<evidence type="ECO:0000313" key="2">
    <source>
        <dbReference type="EMBL" id="OFC68725.1"/>
    </source>
</evidence>
<keyword evidence="3" id="KW-1185">Reference proteome</keyword>
<keyword evidence="1" id="KW-1133">Transmembrane helix</keyword>
<evidence type="ECO:0000313" key="3">
    <source>
        <dbReference type="Proteomes" id="UP000175691"/>
    </source>
</evidence>
<keyword evidence="1" id="KW-0812">Transmembrane</keyword>
<keyword evidence="1" id="KW-0472">Membrane</keyword>
<feature type="transmembrane region" description="Helical" evidence="1">
    <location>
        <begin position="151"/>
        <end position="169"/>
    </location>
</feature>
<proteinExistence type="predicted"/>